<dbReference type="Proteomes" id="UP000283295">
    <property type="component" value="Unassembled WGS sequence"/>
</dbReference>
<protein>
    <submittedName>
        <fullName evidence="1">Uncharacterized protein</fullName>
    </submittedName>
</protein>
<name>A0A3R5YUX3_9FIRM</name>
<evidence type="ECO:0000313" key="1">
    <source>
        <dbReference type="EMBL" id="RGS43492.1"/>
    </source>
</evidence>
<organism evidence="1 2">
    <name type="scientific">Coprococcus eutactus</name>
    <dbReference type="NCBI Taxonomy" id="33043"/>
    <lineage>
        <taxon>Bacteria</taxon>
        <taxon>Bacillati</taxon>
        <taxon>Bacillota</taxon>
        <taxon>Clostridia</taxon>
        <taxon>Lachnospirales</taxon>
        <taxon>Lachnospiraceae</taxon>
        <taxon>Coprococcus</taxon>
    </lineage>
</organism>
<proteinExistence type="predicted"/>
<comment type="caution">
    <text evidence="1">The sequence shown here is derived from an EMBL/GenBank/DDBJ whole genome shotgun (WGS) entry which is preliminary data.</text>
</comment>
<accession>A0A3R5YUX3</accession>
<sequence>MSKNVLSIDFTYFQKATIEALRSYPEDIDKETYLSTLLWACHYLDAVQGVLTRSVSIMGEEFMRLERILQAQPKDCPVLIANSQVHVYNFIHAHIPTNHHINLYNLDMYHDLLDGKTVLNCRNWVMRVFSEYRMNFHWVANPVSLELHGFDTEEKMQDSLSKVVMPNLKQLEEIYTGGRTFDAIFLCRSDMQSPPHLDRYFAQLCNTIKGHFKRVEMEQGIDKCRNYWQYIGELEDVQKRAKSKRNKKK</sequence>
<dbReference type="OrthoDB" id="1705985at2"/>
<reference evidence="1 2" key="1">
    <citation type="submission" date="2018-08" db="EMBL/GenBank/DDBJ databases">
        <title>A genome reference for cultivated species of the human gut microbiota.</title>
        <authorList>
            <person name="Zou Y."/>
            <person name="Xue W."/>
            <person name="Luo G."/>
        </authorList>
    </citation>
    <scope>NUCLEOTIDE SEQUENCE [LARGE SCALE GENOMIC DNA]</scope>
    <source>
        <strain evidence="1 2">AF22-21</strain>
    </source>
</reference>
<gene>
    <name evidence="1" type="ORF">DWX94_04030</name>
</gene>
<dbReference type="AlphaFoldDB" id="A0A3R5YUX3"/>
<dbReference type="EMBL" id="QRVK01000006">
    <property type="protein sequence ID" value="RGS43492.1"/>
    <property type="molecule type" value="Genomic_DNA"/>
</dbReference>
<evidence type="ECO:0000313" key="2">
    <source>
        <dbReference type="Proteomes" id="UP000283295"/>
    </source>
</evidence>